<comment type="caution">
    <text evidence="4">The sequence shown here is derived from an EMBL/GenBank/DDBJ whole genome shotgun (WGS) entry which is preliminary data.</text>
</comment>
<evidence type="ECO:0000256" key="1">
    <source>
        <dbReference type="SAM" id="Coils"/>
    </source>
</evidence>
<keyword evidence="5" id="KW-1185">Reference proteome</keyword>
<feature type="coiled-coil region" evidence="1">
    <location>
        <begin position="42"/>
        <end position="97"/>
    </location>
</feature>
<feature type="domain" description="Autophagy-related protein 11 C-terminal" evidence="3">
    <location>
        <begin position="66"/>
        <end position="210"/>
    </location>
</feature>
<organism evidence="4 5">
    <name type="scientific">Coptis chinensis</name>
    <dbReference type="NCBI Taxonomy" id="261450"/>
    <lineage>
        <taxon>Eukaryota</taxon>
        <taxon>Viridiplantae</taxon>
        <taxon>Streptophyta</taxon>
        <taxon>Embryophyta</taxon>
        <taxon>Tracheophyta</taxon>
        <taxon>Spermatophyta</taxon>
        <taxon>Magnoliopsida</taxon>
        <taxon>Ranunculales</taxon>
        <taxon>Ranunculaceae</taxon>
        <taxon>Coptidoideae</taxon>
        <taxon>Coptis</taxon>
    </lineage>
</organism>
<gene>
    <name evidence="4" type="ORF">IFM89_011484</name>
</gene>
<sequence length="236" mass="27009">MPPKHATASKAMMVNEGSTSQAVSKNEERRTRRSTSRMIEEVEEMQKKEVSLKDLLRRMNELEKQNQMLMAENKSIREEKEKRAEDARQLRKAFNKKVRETHFQEGDLVLKVVTQAGKRAGKLAASWDGPYIIHKVGINGAYYLKMAEGVILTKPQNVNKILFLAEMQVQVNKIQFLVEISSSGQKLLVICRSSSRYQVNKILFLAEMQVQVNKIQFLAEMSSSDQFDVGQQCEVN</sequence>
<dbReference type="Pfam" id="PF10377">
    <property type="entry name" value="ATG11"/>
    <property type="match status" value="1"/>
</dbReference>
<dbReference type="Proteomes" id="UP000631114">
    <property type="component" value="Unassembled WGS sequence"/>
</dbReference>
<keyword evidence="1" id="KW-0175">Coiled coil</keyword>
<feature type="region of interest" description="Disordered" evidence="2">
    <location>
        <begin position="1"/>
        <end position="37"/>
    </location>
</feature>
<protein>
    <recommendedName>
        <fullName evidence="3">Autophagy-related protein 11 C-terminal domain-containing protein</fullName>
    </recommendedName>
</protein>
<name>A0A835I7A6_9MAGN</name>
<evidence type="ECO:0000256" key="2">
    <source>
        <dbReference type="SAM" id="MobiDB-lite"/>
    </source>
</evidence>
<accession>A0A835I7A6</accession>
<dbReference type="EMBL" id="JADFTS010000003">
    <property type="protein sequence ID" value="KAF9613760.1"/>
    <property type="molecule type" value="Genomic_DNA"/>
</dbReference>
<reference evidence="4 5" key="1">
    <citation type="submission" date="2020-10" db="EMBL/GenBank/DDBJ databases">
        <title>The Coptis chinensis genome and diversification of protoberbering-type alkaloids.</title>
        <authorList>
            <person name="Wang B."/>
            <person name="Shu S."/>
            <person name="Song C."/>
            <person name="Liu Y."/>
        </authorList>
    </citation>
    <scope>NUCLEOTIDE SEQUENCE [LARGE SCALE GENOMIC DNA]</scope>
    <source>
        <strain evidence="4">HL-2020</strain>
        <tissue evidence="4">Leaf</tissue>
    </source>
</reference>
<evidence type="ECO:0000259" key="3">
    <source>
        <dbReference type="Pfam" id="PF10377"/>
    </source>
</evidence>
<dbReference type="AlphaFoldDB" id="A0A835I7A6"/>
<evidence type="ECO:0000313" key="5">
    <source>
        <dbReference type="Proteomes" id="UP000631114"/>
    </source>
</evidence>
<dbReference type="InterPro" id="IPR019460">
    <property type="entry name" value="Atg11_C"/>
</dbReference>
<proteinExistence type="predicted"/>
<evidence type="ECO:0000313" key="4">
    <source>
        <dbReference type="EMBL" id="KAF9613760.1"/>
    </source>
</evidence>
<dbReference type="OrthoDB" id="1744372at2759"/>